<dbReference type="AlphaFoldDB" id="A0A3D8RNM9"/>
<keyword evidence="3" id="KW-1185">Reference proteome</keyword>
<evidence type="ECO:0000313" key="3">
    <source>
        <dbReference type="Proteomes" id="UP000256328"/>
    </source>
</evidence>
<reference evidence="2 3" key="1">
    <citation type="journal article" date="2018" name="IMA Fungus">
        <title>IMA Genome-F 9: Draft genome sequence of Annulohypoxylon stygium, Aspergillus mulundensis, Berkeleyomyces basicola (syn. Thielaviopsis basicola), Ceratocystis smalleyi, two Cercospora beticola strains, Coleophoma cylindrospora, Fusarium fracticaudum, Phialophora cf. hyalina, and Morchella septimelata.</title>
        <authorList>
            <person name="Wingfield B.D."/>
            <person name="Bills G.F."/>
            <person name="Dong Y."/>
            <person name="Huang W."/>
            <person name="Nel W.J."/>
            <person name="Swalarsk-Parry B.S."/>
            <person name="Vaghefi N."/>
            <person name="Wilken P.M."/>
            <person name="An Z."/>
            <person name="de Beer Z.W."/>
            <person name="De Vos L."/>
            <person name="Chen L."/>
            <person name="Duong T.A."/>
            <person name="Gao Y."/>
            <person name="Hammerbacher A."/>
            <person name="Kikkert J.R."/>
            <person name="Li Y."/>
            <person name="Li H."/>
            <person name="Li K."/>
            <person name="Li Q."/>
            <person name="Liu X."/>
            <person name="Ma X."/>
            <person name="Naidoo K."/>
            <person name="Pethybridge S.J."/>
            <person name="Sun J."/>
            <person name="Steenkamp E.T."/>
            <person name="van der Nest M.A."/>
            <person name="van Wyk S."/>
            <person name="Wingfield M.J."/>
            <person name="Xiong C."/>
            <person name="Yue Q."/>
            <person name="Zhang X."/>
        </authorList>
    </citation>
    <scope>NUCLEOTIDE SEQUENCE [LARGE SCALE GENOMIC DNA]</scope>
    <source>
        <strain evidence="2 3">BP5796</strain>
    </source>
</reference>
<gene>
    <name evidence="2" type="ORF">BP5796_06474</name>
</gene>
<accession>A0A3D8RNM9</accession>
<evidence type="ECO:0000313" key="2">
    <source>
        <dbReference type="EMBL" id="RDW75653.1"/>
    </source>
</evidence>
<name>A0A3D8RNM9_9HELO</name>
<protein>
    <submittedName>
        <fullName evidence="2">Uncharacterized protein</fullName>
    </submittedName>
</protein>
<feature type="region of interest" description="Disordered" evidence="1">
    <location>
        <begin position="140"/>
        <end position="160"/>
    </location>
</feature>
<evidence type="ECO:0000256" key="1">
    <source>
        <dbReference type="SAM" id="MobiDB-lite"/>
    </source>
</evidence>
<sequence length="180" mass="19914">MPPAMYAALHPLSGPDPSYPTHPALSRKFVNRSSFVPASHRVVHPGFYVARSIGLGKIWVLDIEEQHRQEHQSRIKDVDIHLIAQQWPVLAHHVLDDTKDGTDHDEERGDVEDEEMPLPVDMGAESALGGIGVHAVMENGRDHDEESEEEELDTQSSRDDILSQVHLGLLLGLGEDATTA</sequence>
<dbReference type="EMBL" id="PDLN01000009">
    <property type="protein sequence ID" value="RDW75653.1"/>
    <property type="molecule type" value="Genomic_DNA"/>
</dbReference>
<comment type="caution">
    <text evidence="2">The sequence shown here is derived from an EMBL/GenBank/DDBJ whole genome shotgun (WGS) entry which is preliminary data.</text>
</comment>
<organism evidence="2 3">
    <name type="scientific">Coleophoma crateriformis</name>
    <dbReference type="NCBI Taxonomy" id="565419"/>
    <lineage>
        <taxon>Eukaryota</taxon>
        <taxon>Fungi</taxon>
        <taxon>Dikarya</taxon>
        <taxon>Ascomycota</taxon>
        <taxon>Pezizomycotina</taxon>
        <taxon>Leotiomycetes</taxon>
        <taxon>Helotiales</taxon>
        <taxon>Dermateaceae</taxon>
        <taxon>Coleophoma</taxon>
    </lineage>
</organism>
<dbReference type="Proteomes" id="UP000256328">
    <property type="component" value="Unassembled WGS sequence"/>
</dbReference>
<proteinExistence type="predicted"/>